<dbReference type="RefSeq" id="XP_024744973.1">
    <property type="nucleotide sequence ID" value="XM_024888893.1"/>
</dbReference>
<proteinExistence type="predicted"/>
<keyword evidence="3" id="KW-1185">Reference proteome</keyword>
<evidence type="ECO:0000313" key="2">
    <source>
        <dbReference type="EMBL" id="PTB61653.1"/>
    </source>
</evidence>
<evidence type="ECO:0000256" key="1">
    <source>
        <dbReference type="SAM" id="MobiDB-lite"/>
    </source>
</evidence>
<feature type="region of interest" description="Disordered" evidence="1">
    <location>
        <begin position="1"/>
        <end position="44"/>
    </location>
</feature>
<feature type="compositionally biased region" description="Basic and acidic residues" evidence="1">
    <location>
        <begin position="82"/>
        <end position="93"/>
    </location>
</feature>
<protein>
    <submittedName>
        <fullName evidence="2">Uncharacterized protein</fullName>
    </submittedName>
</protein>
<sequence length="151" mass="16455">MGNTPSAEAPRKATQKLSKPRAASHGAVPRPRNLTGAAASSSTRISESYLAASIPFSSRNSQCVAGGGNVAPEPYVERLYEPSRRLSRRESEYMRSPVLPESPKTDSRSHSFHATSAASNRRHRSSVIQDDAERPLARTQRLLAWQSNGKV</sequence>
<dbReference type="GeneID" id="36597012"/>
<dbReference type="Proteomes" id="UP000241546">
    <property type="component" value="Unassembled WGS sequence"/>
</dbReference>
<name>A0A2T4AX70_9HYPO</name>
<dbReference type="EMBL" id="KZ680245">
    <property type="protein sequence ID" value="PTB61653.1"/>
    <property type="molecule type" value="Genomic_DNA"/>
</dbReference>
<feature type="region of interest" description="Disordered" evidence="1">
    <location>
        <begin position="82"/>
        <end position="133"/>
    </location>
</feature>
<reference evidence="3" key="1">
    <citation type="submission" date="2016-07" db="EMBL/GenBank/DDBJ databases">
        <title>Multiple horizontal gene transfer events from other fungi enriched the ability of initially mycotrophic Trichoderma (Ascomycota) to feed on dead plant biomass.</title>
        <authorList>
            <consortium name="DOE Joint Genome Institute"/>
            <person name="Atanasova L."/>
            <person name="Chenthamara K."/>
            <person name="Zhang J."/>
            <person name="Grujic M."/>
            <person name="Henrissat B."/>
            <person name="Kuo A."/>
            <person name="Aerts A."/>
            <person name="Salamov A."/>
            <person name="Lipzen A."/>
            <person name="Labutti K."/>
            <person name="Barry K."/>
            <person name="Miao Y."/>
            <person name="Rahimi M.J."/>
            <person name="Shen Q."/>
            <person name="Grigoriev I.V."/>
            <person name="Kubicek C.P."/>
            <person name="Druzhinina I.S."/>
        </authorList>
    </citation>
    <scope>NUCLEOTIDE SEQUENCE [LARGE SCALE GENOMIC DNA]</scope>
    <source>
        <strain evidence="3">TUCIM 6016</strain>
    </source>
</reference>
<gene>
    <name evidence="2" type="ORF">BBK36DRAFT_1043915</name>
</gene>
<dbReference type="AlphaFoldDB" id="A0A2T4AX70"/>
<organism evidence="2 3">
    <name type="scientific">Trichoderma citrinoviride</name>
    <dbReference type="NCBI Taxonomy" id="58853"/>
    <lineage>
        <taxon>Eukaryota</taxon>
        <taxon>Fungi</taxon>
        <taxon>Dikarya</taxon>
        <taxon>Ascomycota</taxon>
        <taxon>Pezizomycotina</taxon>
        <taxon>Sordariomycetes</taxon>
        <taxon>Hypocreomycetidae</taxon>
        <taxon>Hypocreales</taxon>
        <taxon>Hypocreaceae</taxon>
        <taxon>Trichoderma</taxon>
    </lineage>
</organism>
<accession>A0A2T4AX70</accession>
<evidence type="ECO:0000313" key="3">
    <source>
        <dbReference type="Proteomes" id="UP000241546"/>
    </source>
</evidence>